<name>A0A850PQ57_9MYCO</name>
<dbReference type="EMBL" id="JABFYL010000045">
    <property type="protein sequence ID" value="NVN52768.1"/>
    <property type="molecule type" value="Genomic_DNA"/>
</dbReference>
<evidence type="ECO:0000313" key="2">
    <source>
        <dbReference type="Proteomes" id="UP000570517"/>
    </source>
</evidence>
<keyword evidence="2" id="KW-1185">Reference proteome</keyword>
<dbReference type="InterPro" id="IPR025975">
    <property type="entry name" value="Polysacc_lyase"/>
</dbReference>
<dbReference type="AlphaFoldDB" id="A0A850PQ57"/>
<dbReference type="Gene3D" id="2.60.120.200">
    <property type="match status" value="1"/>
</dbReference>
<dbReference type="Pfam" id="PF14099">
    <property type="entry name" value="Polysacc_lyase"/>
    <property type="match status" value="1"/>
</dbReference>
<sequence>MDRRTVLLLGGIGVLSLGTPTPASRAEAPGSSSTLFNGDFETGDTSQYAKTELAGGSNAPRIVTAPTRSRSSQYACAYKLSESQYRCESVPGYGYAPFVGTEGSDLYYRWSVYFPDEFPEAPWQVCGQWHQTYMGGTGRYDKVPPPMAFYAASSADRAARWSLSNNGNNPWQKGWSLDLGLMPRGEWTDVVVHVKFSVVARDCLVEVWINGVESGSIVPPVPTLYPTEVVSDRVSYFKVGYYRDPKATLPGAVFFDDVKIGTTLGSVAPSS</sequence>
<comment type="caution">
    <text evidence="1">The sequence shown here is derived from an EMBL/GenBank/DDBJ whole genome shotgun (WGS) entry which is preliminary data.</text>
</comment>
<dbReference type="Proteomes" id="UP000570517">
    <property type="component" value="Unassembled WGS sequence"/>
</dbReference>
<evidence type="ECO:0008006" key="3">
    <source>
        <dbReference type="Google" id="ProtNLM"/>
    </source>
</evidence>
<organism evidence="1 2">
    <name type="scientific">Mycolicibacterium hippocampi</name>
    <dbReference type="NCBI Taxonomy" id="659824"/>
    <lineage>
        <taxon>Bacteria</taxon>
        <taxon>Bacillati</taxon>
        <taxon>Actinomycetota</taxon>
        <taxon>Actinomycetes</taxon>
        <taxon>Mycobacteriales</taxon>
        <taxon>Mycobacteriaceae</taxon>
        <taxon>Mycolicibacterium</taxon>
    </lineage>
</organism>
<protein>
    <recommendedName>
        <fullName evidence="3">Polysaccharide lyase-like protein</fullName>
    </recommendedName>
</protein>
<dbReference type="RefSeq" id="WP_178360985.1">
    <property type="nucleotide sequence ID" value="NZ_JABFYL010000045.1"/>
</dbReference>
<evidence type="ECO:0000313" key="1">
    <source>
        <dbReference type="EMBL" id="NVN52768.1"/>
    </source>
</evidence>
<accession>A0A850PQ57</accession>
<reference evidence="1 2" key="1">
    <citation type="submission" date="2020-05" db="EMBL/GenBank/DDBJ databases">
        <title>Draft genome sequence of Mycobacterium hippocampi DL, isolated from European seabass, Dicentrarchus labrax, reared in fish farms.</title>
        <authorList>
            <person name="Stathopoulou P."/>
            <person name="Asimakis E."/>
            <person name="Tzokas K."/>
            <person name="Batargias C."/>
            <person name="Tsiamis G."/>
        </authorList>
    </citation>
    <scope>NUCLEOTIDE SEQUENCE [LARGE SCALE GENOMIC DNA]</scope>
    <source>
        <strain evidence="1 2">DL</strain>
    </source>
</reference>
<proteinExistence type="predicted"/>
<gene>
    <name evidence="1" type="ORF">HLY00_4478</name>
</gene>